<dbReference type="RefSeq" id="WP_215485992.1">
    <property type="nucleotide sequence ID" value="NZ_BAAAPJ010000001.1"/>
</dbReference>
<feature type="domain" description="Carbohydrate kinase FGGY N-terminal" evidence="8">
    <location>
        <begin position="6"/>
        <end position="243"/>
    </location>
</feature>
<dbReference type="InterPro" id="IPR050406">
    <property type="entry name" value="FGGY_Carb_Kinase"/>
</dbReference>
<dbReference type="InterPro" id="IPR018485">
    <property type="entry name" value="FGGY_C"/>
</dbReference>
<dbReference type="PANTHER" id="PTHR43095:SF5">
    <property type="entry name" value="XYLULOSE KINASE"/>
    <property type="match status" value="1"/>
</dbReference>
<evidence type="ECO:0000256" key="5">
    <source>
        <dbReference type="ARBA" id="ARBA00022777"/>
    </source>
</evidence>
<keyword evidence="2" id="KW-0859">Xylose metabolism</keyword>
<comment type="caution">
    <text evidence="10">The sequence shown here is derived from an EMBL/GenBank/DDBJ whole genome shotgun (WGS) entry which is preliminary data.</text>
</comment>
<keyword evidence="2" id="KW-0119">Carbohydrate metabolism</keyword>
<dbReference type="Proteomes" id="UP000740605">
    <property type="component" value="Unassembled WGS sequence"/>
</dbReference>
<dbReference type="InterPro" id="IPR043129">
    <property type="entry name" value="ATPase_NBD"/>
</dbReference>
<dbReference type="Pfam" id="PF02782">
    <property type="entry name" value="FGGY_C"/>
    <property type="match status" value="1"/>
</dbReference>
<dbReference type="SUPFAM" id="SSF53067">
    <property type="entry name" value="Actin-like ATPase domain"/>
    <property type="match status" value="2"/>
</dbReference>
<evidence type="ECO:0000256" key="7">
    <source>
        <dbReference type="ARBA" id="ARBA00023308"/>
    </source>
</evidence>
<proteinExistence type="inferred from homology"/>
<reference evidence="10 11" key="1">
    <citation type="submission" date="2021-03" db="EMBL/GenBank/DDBJ databases">
        <title>Microbacterium pauli sp. nov., isolated from microfiltered milk.</title>
        <authorList>
            <person name="Bellassi P."/>
            <person name="Fontana A."/>
            <person name="Callegari M.L."/>
            <person name="Lorenzo M."/>
            <person name="Cappa F."/>
        </authorList>
    </citation>
    <scope>NUCLEOTIDE SEQUENCE [LARGE SCALE GENOMIC DNA]</scope>
    <source>
        <strain evidence="10 11">DSM 18909</strain>
    </source>
</reference>
<keyword evidence="11" id="KW-1185">Reference proteome</keyword>
<name>A0ABS5XQE7_9MICO</name>
<evidence type="ECO:0000313" key="11">
    <source>
        <dbReference type="Proteomes" id="UP000740605"/>
    </source>
</evidence>
<dbReference type="Gene3D" id="3.30.420.40">
    <property type="match status" value="2"/>
</dbReference>
<keyword evidence="6" id="KW-0067">ATP-binding</keyword>
<dbReference type="PANTHER" id="PTHR43095">
    <property type="entry name" value="SUGAR KINASE"/>
    <property type="match status" value="1"/>
</dbReference>
<keyword evidence="7" id="KW-0684">Rhamnose metabolism</keyword>
<keyword evidence="4" id="KW-0547">Nucleotide-binding</keyword>
<dbReference type="InterPro" id="IPR013449">
    <property type="entry name" value="Rhamnulokinase"/>
</dbReference>
<evidence type="ECO:0000256" key="4">
    <source>
        <dbReference type="ARBA" id="ARBA00022741"/>
    </source>
</evidence>
<dbReference type="Pfam" id="PF00370">
    <property type="entry name" value="FGGY_N"/>
    <property type="match status" value="1"/>
</dbReference>
<accession>A0ABS5XQE7</accession>
<sequence length="473" mass="50039">MSDGRVIAVDLGATSGRVILGEVSRDGISMQTTARFANRPLRMQGRLHWDVLSLWRGVLEGVSAAAREGAPIASVGVDSWGVDYALLRAGRLLGNPVHYRDDRSLRGAHALLERVDPADLFASNGLQHMPINTINQLASGEDALLDAADTLLLIPDLFAHLLSGAVSVERTNASTTGLLNAETAQWSPDLARLAGLSPTILPPLVDAGTALGGLRTDVREETGLGGGVEVIAVGSHDTASAVVAVPMDAAHAAYISCGTWGLVGVEVAAPVLCEAVREASFTNEIGVDGRVRLLHNVMGLWLLSETVRWWERVDGGVVELAPLLAEAAAVRGHVDTFDVDDDVFLAPGDMPTRIAAWYTERGRRAPSTRAEITRSIVESLARTFADSARRAGRLGGVDVREIHLVGGGALNALLCQRTADLAGLPVFAGPVEATAIGNLLVQARTSGRIVGSLDALRDLVRRTHSPVRFDPRP</sequence>
<evidence type="ECO:0000256" key="3">
    <source>
        <dbReference type="ARBA" id="ARBA00022679"/>
    </source>
</evidence>
<evidence type="ECO:0000259" key="8">
    <source>
        <dbReference type="Pfam" id="PF00370"/>
    </source>
</evidence>
<evidence type="ECO:0000256" key="6">
    <source>
        <dbReference type="ARBA" id="ARBA00022840"/>
    </source>
</evidence>
<evidence type="ECO:0000313" key="10">
    <source>
        <dbReference type="EMBL" id="MBT8796751.1"/>
    </source>
</evidence>
<evidence type="ECO:0000256" key="2">
    <source>
        <dbReference type="ARBA" id="ARBA00022629"/>
    </source>
</evidence>
<organism evidence="10 11">
    <name type="scientific">Microbacterium flavum</name>
    <dbReference type="NCBI Taxonomy" id="415216"/>
    <lineage>
        <taxon>Bacteria</taxon>
        <taxon>Bacillati</taxon>
        <taxon>Actinomycetota</taxon>
        <taxon>Actinomycetes</taxon>
        <taxon>Micrococcales</taxon>
        <taxon>Microbacteriaceae</taxon>
        <taxon>Microbacterium</taxon>
    </lineage>
</organism>
<dbReference type="CDD" id="cd07771">
    <property type="entry name" value="ASKHA_NBD_FGGY_RhaB-like"/>
    <property type="match status" value="1"/>
</dbReference>
<evidence type="ECO:0000256" key="1">
    <source>
        <dbReference type="ARBA" id="ARBA00009156"/>
    </source>
</evidence>
<keyword evidence="5" id="KW-0418">Kinase</keyword>
<comment type="similarity">
    <text evidence="1">Belongs to the FGGY kinase family.</text>
</comment>
<protein>
    <submittedName>
        <fullName evidence="10">Rhamnulokinase</fullName>
    </submittedName>
</protein>
<dbReference type="EMBL" id="JAFLHG010000001">
    <property type="protein sequence ID" value="MBT8796751.1"/>
    <property type="molecule type" value="Genomic_DNA"/>
</dbReference>
<evidence type="ECO:0000259" key="9">
    <source>
        <dbReference type="Pfam" id="PF02782"/>
    </source>
</evidence>
<keyword evidence="3" id="KW-0808">Transferase</keyword>
<feature type="domain" description="Carbohydrate kinase FGGY C-terminal" evidence="9">
    <location>
        <begin position="253"/>
        <end position="444"/>
    </location>
</feature>
<dbReference type="InterPro" id="IPR018484">
    <property type="entry name" value="FGGY_N"/>
</dbReference>
<gene>
    <name evidence="10" type="ORF">J0P97_01500</name>
</gene>